<dbReference type="InterPro" id="IPR050988">
    <property type="entry name" value="Mannitol_DH/Oxidoreductase"/>
</dbReference>
<evidence type="ECO:0000259" key="4">
    <source>
        <dbReference type="Pfam" id="PF01232"/>
    </source>
</evidence>
<dbReference type="InterPro" id="IPR000669">
    <property type="entry name" value="Mannitol_DH"/>
</dbReference>
<name>B2ILE0_BEII9</name>
<dbReference type="HOGENOM" id="CLU_027324_0_1_5"/>
<evidence type="ECO:0000313" key="8">
    <source>
        <dbReference type="Proteomes" id="UP000001695"/>
    </source>
</evidence>
<organism evidence="7 8">
    <name type="scientific">Beijerinckia indica subsp. indica (strain ATCC 9039 / DSM 1715 / NCIMB 8712)</name>
    <dbReference type="NCBI Taxonomy" id="395963"/>
    <lineage>
        <taxon>Bacteria</taxon>
        <taxon>Pseudomonadati</taxon>
        <taxon>Pseudomonadota</taxon>
        <taxon>Alphaproteobacteria</taxon>
        <taxon>Hyphomicrobiales</taxon>
        <taxon>Beijerinckiaceae</taxon>
        <taxon>Beijerinckia</taxon>
    </lineage>
</organism>
<dbReference type="KEGG" id="bid:Bind_3797"/>
<dbReference type="AlphaFoldDB" id="B2ILE0"/>
<dbReference type="Proteomes" id="UP000001695">
    <property type="component" value="Plasmid pBIND01"/>
</dbReference>
<dbReference type="Pfam" id="PF13340">
    <property type="entry name" value="DUF4096"/>
    <property type="match status" value="1"/>
</dbReference>
<dbReference type="InterPro" id="IPR013328">
    <property type="entry name" value="6PGD_dom2"/>
</dbReference>
<dbReference type="Gene3D" id="1.10.1040.10">
    <property type="entry name" value="N-(1-d-carboxylethyl)-l-norvaline Dehydrogenase, domain 2"/>
    <property type="match status" value="1"/>
</dbReference>
<evidence type="ECO:0000259" key="5">
    <source>
        <dbReference type="Pfam" id="PF08125"/>
    </source>
</evidence>
<evidence type="ECO:0000256" key="2">
    <source>
        <dbReference type="ARBA" id="ARBA00023027"/>
    </source>
</evidence>
<dbReference type="PANTHER" id="PTHR43362:SF1">
    <property type="entry name" value="MANNITOL DEHYDROGENASE 2-RELATED"/>
    <property type="match status" value="1"/>
</dbReference>
<geneLocation type="plasmid" evidence="7 8">
    <name>pBIND01</name>
</geneLocation>
<dbReference type="InterPro" id="IPR013118">
    <property type="entry name" value="Mannitol_DH_C"/>
</dbReference>
<dbReference type="NCBIfam" id="NF033580">
    <property type="entry name" value="transpos_IS5_3"/>
    <property type="match status" value="1"/>
</dbReference>
<sequence length="659" mass="72664">MTGKLSLAALNEIAAPTAVPTYARESLSAGIVHFGVGNFHRAHQAVYLDELFNAGQDLDWAIIGAGVMPSDALIREKLLAQDCLTTIVEQDNNRTAARVTGAMIDILPTGDAAAIIERLAEPAIRIVSMTITEGGYYLDANGAFNPKHPAIVEDGRHPEAPRTVFGLIVAGLKARREKGIEPFTVLSCDNIPHNGKVTYNAVTGLARLADPDFANWIAANVSFPNSMVDRITPATGQREIDIAREDFGIEDNWPVFCEEFRQWVIEDKFPAGRPALEKVGVQFVLDVSPYELMKIRILNGGHAAIAYPAALLDIHFVHEAMEEPLIRSFLAKLEREEIIPVVPPVPDTDIDAYFQLIERRFSNSKIGDTIPRLAQDGSNRQPKFILPTTKDRLARGDDVIGLSLVSALWCRYFAGTSDSGKDIVFNDASAERLHAAALEAKTDPSAFLALEDIFGTIGHSELFARRFSHALKTLWEKGTRETLTLYLGLRPNQPYFDSMAWSRVEAKSMDTNLFWFSDKQWAKIVPHLPTNQPGPQRGDDRRILSGIMHVLTAGCRWKDCPKEYGPFKTVYNRFVRWSERGIWQKIFAHAAAPEAAPEQAALDSTHVKLHRCAAGGQGGLKRRRSASRRAAVTAKSTRSSTSSAVPGRSSSRQVIPPTV</sequence>
<proteinExistence type="predicted"/>
<gene>
    <name evidence="7" type="ordered locus">Bind_3797</name>
</gene>
<evidence type="ECO:0000259" key="6">
    <source>
        <dbReference type="Pfam" id="PF13340"/>
    </source>
</evidence>
<reference evidence="7 8" key="1">
    <citation type="submission" date="2008-03" db="EMBL/GenBank/DDBJ databases">
        <title>Complete sequence of plasmid1 of Beijerinckia indica subsp. indica ATCC 9039.</title>
        <authorList>
            <consortium name="US DOE Joint Genome Institute"/>
            <person name="Copeland A."/>
            <person name="Lucas S."/>
            <person name="Lapidus A."/>
            <person name="Glavina del Rio T."/>
            <person name="Dalin E."/>
            <person name="Tice H."/>
            <person name="Bruce D."/>
            <person name="Goodwin L."/>
            <person name="Pitluck S."/>
            <person name="LaButti K."/>
            <person name="Schmutz J."/>
            <person name="Larimer F."/>
            <person name="Land M."/>
            <person name="Hauser L."/>
            <person name="Kyrpides N."/>
            <person name="Mikhailova N."/>
            <person name="Dunfield P.F."/>
            <person name="Dedysh S.N."/>
            <person name="Liesack W."/>
            <person name="Saw J.H."/>
            <person name="Alam M."/>
            <person name="Chen Y."/>
            <person name="Murrell J.C."/>
            <person name="Richardson P."/>
        </authorList>
    </citation>
    <scope>NUCLEOTIDE SEQUENCE [LARGE SCALE GENOMIC DNA]</scope>
    <source>
        <strain evidence="8">ATCC 9039 / DSM 1715 / NCIMB 8712</strain>
        <plasmid evidence="7 8">pBIND01</plasmid>
    </source>
</reference>
<dbReference type="Pfam" id="PF01232">
    <property type="entry name" value="Mannitol_dh"/>
    <property type="match status" value="1"/>
</dbReference>
<protein>
    <submittedName>
        <fullName evidence="7">Mannitol dehydrogenase domain</fullName>
    </submittedName>
</protein>
<feature type="compositionally biased region" description="Low complexity" evidence="3">
    <location>
        <begin position="628"/>
        <end position="645"/>
    </location>
</feature>
<dbReference type="GO" id="GO:0019594">
    <property type="term" value="P:mannitol metabolic process"/>
    <property type="evidence" value="ECO:0007669"/>
    <property type="project" value="InterPro"/>
</dbReference>
<dbReference type="InterPro" id="IPR025161">
    <property type="entry name" value="IS402-like_dom"/>
</dbReference>
<dbReference type="InterPro" id="IPR008927">
    <property type="entry name" value="6-PGluconate_DH-like_C_sf"/>
</dbReference>
<keyword evidence="2" id="KW-0520">NAD</keyword>
<keyword evidence="7" id="KW-0614">Plasmid</keyword>
<dbReference type="Pfam" id="PF08125">
    <property type="entry name" value="Mannitol_dh_C"/>
    <property type="match status" value="1"/>
</dbReference>
<dbReference type="SUPFAM" id="SSF51735">
    <property type="entry name" value="NAD(P)-binding Rossmann-fold domains"/>
    <property type="match status" value="1"/>
</dbReference>
<evidence type="ECO:0000256" key="1">
    <source>
        <dbReference type="ARBA" id="ARBA00023002"/>
    </source>
</evidence>
<feature type="domain" description="Insertion element IS402-like" evidence="6">
    <location>
        <begin position="517"/>
        <end position="587"/>
    </location>
</feature>
<dbReference type="InterPro" id="IPR023027">
    <property type="entry name" value="Mannitol_DH_CS"/>
</dbReference>
<evidence type="ECO:0000313" key="7">
    <source>
        <dbReference type="EMBL" id="ACB97340.1"/>
    </source>
</evidence>
<accession>B2ILE0</accession>
<dbReference type="SUPFAM" id="SSF48179">
    <property type="entry name" value="6-phosphogluconate dehydrogenase C-terminal domain-like"/>
    <property type="match status" value="1"/>
</dbReference>
<keyword evidence="1" id="KW-0560">Oxidoreductase</keyword>
<dbReference type="PROSITE" id="PS00974">
    <property type="entry name" value="MANNITOL_DHGENASE"/>
    <property type="match status" value="1"/>
</dbReference>
<dbReference type="Gene3D" id="3.40.50.720">
    <property type="entry name" value="NAD(P)-binding Rossmann-like Domain"/>
    <property type="match status" value="1"/>
</dbReference>
<dbReference type="InterPro" id="IPR013131">
    <property type="entry name" value="Mannitol_DH_N"/>
</dbReference>
<feature type="region of interest" description="Disordered" evidence="3">
    <location>
        <begin position="614"/>
        <end position="659"/>
    </location>
</feature>
<dbReference type="PANTHER" id="PTHR43362">
    <property type="entry name" value="MANNITOL DEHYDROGENASE DSF1-RELATED"/>
    <property type="match status" value="1"/>
</dbReference>
<feature type="domain" description="Mannitol dehydrogenase N-terminal" evidence="4">
    <location>
        <begin position="30"/>
        <end position="278"/>
    </location>
</feature>
<dbReference type="PRINTS" id="PR00084">
    <property type="entry name" value="MTLDHDRGNASE"/>
</dbReference>
<feature type="domain" description="Mannitol dehydrogenase C-terminal" evidence="5">
    <location>
        <begin position="286"/>
        <end position="475"/>
    </location>
</feature>
<dbReference type="EMBL" id="CP001017">
    <property type="protein sequence ID" value="ACB97340.1"/>
    <property type="molecule type" value="Genomic_DNA"/>
</dbReference>
<evidence type="ECO:0000256" key="3">
    <source>
        <dbReference type="SAM" id="MobiDB-lite"/>
    </source>
</evidence>
<dbReference type="InterPro" id="IPR036291">
    <property type="entry name" value="NAD(P)-bd_dom_sf"/>
</dbReference>
<dbReference type="GO" id="GO:0016616">
    <property type="term" value="F:oxidoreductase activity, acting on the CH-OH group of donors, NAD or NADP as acceptor"/>
    <property type="evidence" value="ECO:0007669"/>
    <property type="project" value="TreeGrafter"/>
</dbReference>
<keyword evidence="8" id="KW-1185">Reference proteome</keyword>